<dbReference type="Proteomes" id="UP001327560">
    <property type="component" value="Chromosome 7"/>
</dbReference>
<dbReference type="Pfam" id="PF02519">
    <property type="entry name" value="Auxin_inducible"/>
    <property type="match status" value="1"/>
</dbReference>
<keyword evidence="4" id="KW-1185">Reference proteome</keyword>
<evidence type="ECO:0000313" key="4">
    <source>
        <dbReference type="Proteomes" id="UP001327560"/>
    </source>
</evidence>
<comment type="similarity">
    <text evidence="1">Belongs to the ARG7 family.</text>
</comment>
<evidence type="ECO:0000256" key="2">
    <source>
        <dbReference type="SAM" id="MobiDB-lite"/>
    </source>
</evidence>
<organism evidence="3 4">
    <name type="scientific">Canna indica</name>
    <name type="common">Indian-shot</name>
    <dbReference type="NCBI Taxonomy" id="4628"/>
    <lineage>
        <taxon>Eukaryota</taxon>
        <taxon>Viridiplantae</taxon>
        <taxon>Streptophyta</taxon>
        <taxon>Embryophyta</taxon>
        <taxon>Tracheophyta</taxon>
        <taxon>Spermatophyta</taxon>
        <taxon>Magnoliopsida</taxon>
        <taxon>Liliopsida</taxon>
        <taxon>Zingiberales</taxon>
        <taxon>Cannaceae</taxon>
        <taxon>Canna</taxon>
    </lineage>
</organism>
<reference evidence="3 4" key="1">
    <citation type="submission" date="2023-10" db="EMBL/GenBank/DDBJ databases">
        <title>Chromosome-scale genome assembly provides insights into flower coloration mechanisms of Canna indica.</title>
        <authorList>
            <person name="Li C."/>
        </authorList>
    </citation>
    <scope>NUCLEOTIDE SEQUENCE [LARGE SCALE GENOMIC DNA]</scope>
    <source>
        <tissue evidence="3">Flower</tissue>
    </source>
</reference>
<evidence type="ECO:0008006" key="5">
    <source>
        <dbReference type="Google" id="ProtNLM"/>
    </source>
</evidence>
<accession>A0AAQ3QIF3</accession>
<evidence type="ECO:0000313" key="3">
    <source>
        <dbReference type="EMBL" id="WOL13821.1"/>
    </source>
</evidence>
<dbReference type="PANTHER" id="PTHR35296:SF8">
    <property type="entry name" value="SMALL AUXIN-UP RNA-RELATED"/>
    <property type="match status" value="1"/>
</dbReference>
<name>A0AAQ3QIF3_9LILI</name>
<dbReference type="AlphaFoldDB" id="A0AAQ3QIF3"/>
<proteinExistence type="inferred from homology"/>
<gene>
    <name evidence="3" type="ORF">Cni_G22601</name>
</gene>
<dbReference type="InterPro" id="IPR003676">
    <property type="entry name" value="SAUR_fam"/>
</dbReference>
<dbReference type="EMBL" id="CP136896">
    <property type="protein sequence ID" value="WOL13821.1"/>
    <property type="molecule type" value="Genomic_DNA"/>
</dbReference>
<protein>
    <recommendedName>
        <fullName evidence="5">SAUR family protein</fullName>
    </recommendedName>
</protein>
<dbReference type="PANTHER" id="PTHR35296">
    <property type="entry name" value="EXPRESSED PROTEIN"/>
    <property type="match status" value="1"/>
</dbReference>
<feature type="region of interest" description="Disordered" evidence="2">
    <location>
        <begin position="28"/>
        <end position="59"/>
    </location>
</feature>
<dbReference type="GO" id="GO:0009733">
    <property type="term" value="P:response to auxin"/>
    <property type="evidence" value="ECO:0007669"/>
    <property type="project" value="InterPro"/>
</dbReference>
<evidence type="ECO:0000256" key="1">
    <source>
        <dbReference type="ARBA" id="ARBA00006974"/>
    </source>
</evidence>
<sequence>MAKNSTVALKLSKLRCMIKRWRSSSRTACTSPESSISICSGSGGGRSSSRSQEEDAWQSASSFHDDEVLLPGRLHAVYVGKSRRRYLVGDDLVHHPLFRVLVERAGSPADGGTAVDCEVVLFEHLLWMLRNAEPGQPESIDELVDFYSC</sequence>